<reference evidence="2" key="1">
    <citation type="submission" date="2016-11" db="EMBL/GenBank/DDBJ databases">
        <authorList>
            <person name="Varghese N."/>
            <person name="Submissions S."/>
        </authorList>
    </citation>
    <scope>NUCLEOTIDE SEQUENCE [LARGE SCALE GENOMIC DNA]</scope>
    <source>
        <strain evidence="2">DSM 26349</strain>
    </source>
</reference>
<organism evidence="1 2">
    <name type="scientific">Aequorivita viscosa</name>
    <dbReference type="NCBI Taxonomy" id="797419"/>
    <lineage>
        <taxon>Bacteria</taxon>
        <taxon>Pseudomonadati</taxon>
        <taxon>Bacteroidota</taxon>
        <taxon>Flavobacteriia</taxon>
        <taxon>Flavobacteriales</taxon>
        <taxon>Flavobacteriaceae</taxon>
        <taxon>Aequorivita</taxon>
    </lineage>
</organism>
<accession>A0A1M6A1K2</accession>
<proteinExistence type="predicted"/>
<evidence type="ECO:0000313" key="2">
    <source>
        <dbReference type="Proteomes" id="UP000184172"/>
    </source>
</evidence>
<keyword evidence="2" id="KW-1185">Reference proteome</keyword>
<name>A0A1M6A1K2_9FLAO</name>
<protein>
    <submittedName>
        <fullName evidence="1">Uncharacterized protein</fullName>
    </submittedName>
</protein>
<dbReference type="RefSeq" id="WP_073213629.1">
    <property type="nucleotide sequence ID" value="NZ_FNNS01000002.1"/>
</dbReference>
<evidence type="ECO:0000313" key="1">
    <source>
        <dbReference type="EMBL" id="SHI30350.1"/>
    </source>
</evidence>
<sequence>MFNYIIDFLDKLNIPPHDIAQLIKDEKYLYAYKGYGTPELEMRFLHRIFLHIQVSHPEFKVFSWQQYNSFNDNYYHFELSMFTVNHKLIVDSDVDFFFRYSEKDNLPSNINFNALDYPDTEEIEFAQNNNMELGKYGLENSNWEAYQEYKKKKYKYLEIPCLKFLAILKLLEAHYSMYYFLYTFGNGVAVEFDKKGVTVSKLDENEMDGVPLHTGMEEDD</sequence>
<dbReference type="STRING" id="797419.SAMN05216556_10237"/>
<gene>
    <name evidence="1" type="ORF">SAMN04487908_10137</name>
</gene>
<dbReference type="AlphaFoldDB" id="A0A1M6A1K2"/>
<dbReference type="EMBL" id="FQYV01000001">
    <property type="protein sequence ID" value="SHI30350.1"/>
    <property type="molecule type" value="Genomic_DNA"/>
</dbReference>
<dbReference type="Proteomes" id="UP000184172">
    <property type="component" value="Unassembled WGS sequence"/>
</dbReference>